<dbReference type="RefSeq" id="WP_354461710.1">
    <property type="nucleotide sequence ID" value="NZ_JBEWSZ010000001.1"/>
</dbReference>
<name>A0ABV2DJ35_9HYPH</name>
<proteinExistence type="predicted"/>
<evidence type="ECO:0000313" key="3">
    <source>
        <dbReference type="Proteomes" id="UP001548832"/>
    </source>
</evidence>
<keyword evidence="3" id="KW-1185">Reference proteome</keyword>
<evidence type="ECO:0000313" key="2">
    <source>
        <dbReference type="EMBL" id="MET2829793.1"/>
    </source>
</evidence>
<evidence type="ECO:0000256" key="1">
    <source>
        <dbReference type="SAM" id="MobiDB-lite"/>
    </source>
</evidence>
<feature type="region of interest" description="Disordered" evidence="1">
    <location>
        <begin position="314"/>
        <end position="391"/>
    </location>
</feature>
<dbReference type="Proteomes" id="UP001548832">
    <property type="component" value="Unassembled WGS sequence"/>
</dbReference>
<organism evidence="2 3">
    <name type="scientific">Mesorhizobium shangrilense</name>
    <dbReference type="NCBI Taxonomy" id="460060"/>
    <lineage>
        <taxon>Bacteria</taxon>
        <taxon>Pseudomonadati</taxon>
        <taxon>Pseudomonadota</taxon>
        <taxon>Alphaproteobacteria</taxon>
        <taxon>Hyphomicrobiales</taxon>
        <taxon>Phyllobacteriaceae</taxon>
        <taxon>Mesorhizobium</taxon>
    </lineage>
</organism>
<accession>A0ABV2DJ35</accession>
<protein>
    <submittedName>
        <fullName evidence="2">Uncharacterized protein</fullName>
    </submittedName>
</protein>
<comment type="caution">
    <text evidence="2">The sequence shown here is derived from an EMBL/GenBank/DDBJ whole genome shotgun (WGS) entry which is preliminary data.</text>
</comment>
<reference evidence="2 3" key="1">
    <citation type="submission" date="2024-06" db="EMBL/GenBank/DDBJ databases">
        <authorList>
            <person name="Kim D.-U."/>
        </authorList>
    </citation>
    <scope>NUCLEOTIDE SEQUENCE [LARGE SCALE GENOMIC DNA]</scope>
    <source>
        <strain evidence="2 3">KACC15460</strain>
    </source>
</reference>
<sequence length="802" mass="84734">MEKLLLVFGGFLEALTKALGRRAPRWLTRLNGLKTGARVATVAVTAPAERAADDGDADGSDHLGGVYLRRTQSSVSEPALRSPMNVVPINSWTAVSVEAVLEQEVANSGSLSVEPIASGPPPGSPPMAVAEASLDRTPTRTSAIRIEQDIMSADLDEVPQVPLEEIPSIPEAADPTRDFPKRELAGGSFHPPVPSIYDPSPESPAGPVAEIPLGPMPTSTAMVQTEPALLPTDTGKPPQQMEGPGVAAAAAGETATPLDEDVAAPVEAVDDGALQLDYTTIAAADCIPDLPHDNLADDLASSIHQEAPDVELQASVDATDGSTLSAVDDRSTETDNLAGNGATEPPPEAPALFEPQSRQPAVHRDRRGKRRTVAPSDPPAQPYAGAPGLALPPPAEAKLRLSLRPIRRTARLSVVMTRPDGFPARVTVVAAASHTVEAYDERRYDDLDLPWTSELLEGELRLVSTERLQWLRSARQVHVFAADPNEPDLISVSAVSAGIAHTLLCRSTDAEAVRVAAESTGSPAPQLLEHWHGIPEGWIVLSGYTPMRSATPPLPAGLRPLDPGKNLEIVFDGGLAIRPRVYAAGHPPGISINPAPGGASVTIGDQPATLSSDGTWVAPGWDTPGQHMVDVVPGPSVSYEIAADPWLSGGWDFWDAYPARFGENAKGPWARARICGALVLGPAGEMVIAHEALHTLVALGARSGATQLRQRDDLAVSVGLTAEPPAFLLSATGARRKQGRVVWLGSAPTQNASKQHDAEWVATVRNATARRLPLIKADALGEDAWRKAKKRARQLRSRRPHT</sequence>
<gene>
    <name evidence="2" type="ORF">ABVQ20_22725</name>
</gene>
<dbReference type="EMBL" id="JBEWSZ010000001">
    <property type="protein sequence ID" value="MET2829793.1"/>
    <property type="molecule type" value="Genomic_DNA"/>
</dbReference>